<dbReference type="KEGG" id="dmp:FAK_19260"/>
<feature type="transmembrane region" description="Helical" evidence="1">
    <location>
        <begin position="180"/>
        <end position="203"/>
    </location>
</feature>
<keyword evidence="1" id="KW-1133">Transmembrane helix</keyword>
<organism evidence="2 3">
    <name type="scientific">Desulfoferula mesophila</name>
    <dbReference type="NCBI Taxonomy" id="3058419"/>
    <lineage>
        <taxon>Bacteria</taxon>
        <taxon>Pseudomonadati</taxon>
        <taxon>Thermodesulfobacteriota</taxon>
        <taxon>Desulfarculia</taxon>
        <taxon>Desulfarculales</taxon>
        <taxon>Desulfarculaceae</taxon>
        <taxon>Desulfoferula</taxon>
    </lineage>
</organism>
<protein>
    <recommendedName>
        <fullName evidence="4">DUF2232 domain-containing protein</fullName>
    </recommendedName>
</protein>
<keyword evidence="1" id="KW-0812">Transmembrane</keyword>
<keyword evidence="1" id="KW-0472">Membrane</keyword>
<evidence type="ECO:0000313" key="3">
    <source>
        <dbReference type="Proteomes" id="UP001366166"/>
    </source>
</evidence>
<feature type="transmembrane region" description="Helical" evidence="1">
    <location>
        <begin position="86"/>
        <end position="103"/>
    </location>
</feature>
<evidence type="ECO:0000256" key="1">
    <source>
        <dbReference type="SAM" id="Phobius"/>
    </source>
</evidence>
<gene>
    <name evidence="2" type="ORF">FAK_19260</name>
</gene>
<proteinExistence type="predicted"/>
<dbReference type="AlphaFoldDB" id="A0AAU9ESZ0"/>
<feature type="transmembrane region" description="Helical" evidence="1">
    <location>
        <begin position="12"/>
        <end position="30"/>
    </location>
</feature>
<feature type="transmembrane region" description="Helical" evidence="1">
    <location>
        <begin position="229"/>
        <end position="249"/>
    </location>
</feature>
<accession>A0AAU9ESZ0</accession>
<reference evidence="3" key="1">
    <citation type="journal article" date="2023" name="Arch. Microbiol.">
        <title>Desulfoferula mesophilus gen. nov. sp. nov., a mesophilic sulfate-reducing bacterium isolated from a brackish lake sediment.</title>
        <authorList>
            <person name="Watanabe T."/>
            <person name="Yabe T."/>
            <person name="Tsuji J.M."/>
            <person name="Fukui M."/>
        </authorList>
    </citation>
    <scope>NUCLEOTIDE SEQUENCE [LARGE SCALE GENOMIC DNA]</scope>
    <source>
        <strain evidence="3">12FAK</strain>
    </source>
</reference>
<dbReference type="PANTHER" id="PTHR41324">
    <property type="entry name" value="MEMBRANE PROTEIN-RELATED"/>
    <property type="match status" value="1"/>
</dbReference>
<dbReference type="PANTHER" id="PTHR41324:SF1">
    <property type="entry name" value="DUF2232 DOMAIN-CONTAINING PROTEIN"/>
    <property type="match status" value="1"/>
</dbReference>
<sequence length="326" mass="34592">MPAALMSRALPGEWLPAAAAASVALVLFTVPWMLPLAGSVITFASPLPLALAYLARGKGTGRKALILAAVAALALSMAAGPPGGSYYLVYFLVMAAALGELGVMGLSPSWVVGSAAAAAMAASVLVLLAGSLAYEVGPWTLWKTQWQGEMAAMVQAYRTMDLEPETLRQLEEGLAAVGRIVLRLAPGILAAVSLVVAWLNFLAARRIGRRLSPQADGAPLNLYRTPERLVWLLIAGGGFMALGEGWLFWLGANLVLVMGVLYFFQGLAVVDFWLRRKNAPILLRTAVYLTVALEIYVAGLLAATGLFDMWLNLRRLGQAKPSGSEE</sequence>
<name>A0AAU9ESZ0_9BACT</name>
<dbReference type="EMBL" id="AP028679">
    <property type="protein sequence ID" value="BEQ14860.1"/>
    <property type="molecule type" value="Genomic_DNA"/>
</dbReference>
<keyword evidence="3" id="KW-1185">Reference proteome</keyword>
<evidence type="ECO:0008006" key="4">
    <source>
        <dbReference type="Google" id="ProtNLM"/>
    </source>
</evidence>
<feature type="transmembrane region" description="Helical" evidence="1">
    <location>
        <begin position="286"/>
        <end position="307"/>
    </location>
</feature>
<evidence type="ECO:0000313" key="2">
    <source>
        <dbReference type="EMBL" id="BEQ14860.1"/>
    </source>
</evidence>
<dbReference type="Proteomes" id="UP001366166">
    <property type="component" value="Chromosome"/>
</dbReference>
<feature type="transmembrane region" description="Helical" evidence="1">
    <location>
        <begin position="36"/>
        <end position="55"/>
    </location>
</feature>
<dbReference type="InterPro" id="IPR018710">
    <property type="entry name" value="DUF2232"/>
</dbReference>
<feature type="transmembrane region" description="Helical" evidence="1">
    <location>
        <begin position="110"/>
        <end position="134"/>
    </location>
</feature>
<feature type="transmembrane region" description="Helical" evidence="1">
    <location>
        <begin position="64"/>
        <end position="80"/>
    </location>
</feature>
<dbReference type="Pfam" id="PF09991">
    <property type="entry name" value="DUF2232"/>
    <property type="match status" value="1"/>
</dbReference>
<feature type="transmembrane region" description="Helical" evidence="1">
    <location>
        <begin position="255"/>
        <end position="274"/>
    </location>
</feature>